<dbReference type="Proteomes" id="UP001597307">
    <property type="component" value="Unassembled WGS sequence"/>
</dbReference>
<dbReference type="PROSITE" id="PS00107">
    <property type="entry name" value="PROTEIN_KINASE_ATP"/>
    <property type="match status" value="1"/>
</dbReference>
<dbReference type="EMBL" id="JBHUGA010000040">
    <property type="protein sequence ID" value="MFD1847105.1"/>
    <property type="molecule type" value="Genomic_DNA"/>
</dbReference>
<dbReference type="PANTHER" id="PTHR43289">
    <property type="entry name" value="MITOGEN-ACTIVATED PROTEIN KINASE KINASE KINASE 20-RELATED"/>
    <property type="match status" value="1"/>
</dbReference>
<evidence type="ECO:0000256" key="4">
    <source>
        <dbReference type="ARBA" id="ARBA00022840"/>
    </source>
</evidence>
<feature type="compositionally biased region" description="Low complexity" evidence="6">
    <location>
        <begin position="333"/>
        <end position="356"/>
    </location>
</feature>
<evidence type="ECO:0000256" key="7">
    <source>
        <dbReference type="SAM" id="Phobius"/>
    </source>
</evidence>
<evidence type="ECO:0000256" key="3">
    <source>
        <dbReference type="ARBA" id="ARBA00022777"/>
    </source>
</evidence>
<dbReference type="PANTHER" id="PTHR43289:SF34">
    <property type="entry name" value="SERINE_THREONINE-PROTEIN KINASE YBDM-RELATED"/>
    <property type="match status" value="1"/>
</dbReference>
<keyword evidence="7" id="KW-0472">Membrane</keyword>
<feature type="transmembrane region" description="Helical" evidence="7">
    <location>
        <begin position="364"/>
        <end position="387"/>
    </location>
</feature>
<comment type="caution">
    <text evidence="9">The sequence shown here is derived from an EMBL/GenBank/DDBJ whole genome shotgun (WGS) entry which is preliminary data.</text>
</comment>
<sequence length="416" mass="43410">MSTQSLADGRYLLGSVVGTGGMAEVYRARDTRLGRDVAVKLFRSGAADGVSRGSDEARLLAGLHHPGLVRVLDMDSSGTSSGPTYLVMELVEGPDLGALLADGPLSPEAVRLAGWDVARTLAYIHQQGILHRDIKPSNILTRTTEPDSGVFGYLLTDFGIARFYDAARQTATGQTIGTAAYLSPEQARGAAIGTPTDIYSLGLVLLESLTGARAFPGTSLETAVARLNRPPEIPDTLGPKWQSLLSRMTADRPDDRPTAGAVAAEFAQWQTPEPHTEVLPTGGPAPARFQLSLPDEPGHQPARTTVMAAAPAATEMQQQADASPGAYPPASVSRPATPAGAPPGASSASRPAGGTRRPARRRHWLIGVFAAVAVLALGVASAVGLNLGGQDTVEELPAVPGTTGELLKELYERVQP</sequence>
<dbReference type="Gene3D" id="3.30.200.20">
    <property type="entry name" value="Phosphorylase Kinase, domain 1"/>
    <property type="match status" value="1"/>
</dbReference>
<keyword evidence="7" id="KW-1133">Transmembrane helix</keyword>
<keyword evidence="1" id="KW-0808">Transferase</keyword>
<feature type="region of interest" description="Disordered" evidence="6">
    <location>
        <begin position="270"/>
        <end position="358"/>
    </location>
</feature>
<evidence type="ECO:0000256" key="6">
    <source>
        <dbReference type="SAM" id="MobiDB-lite"/>
    </source>
</evidence>
<feature type="domain" description="Protein kinase" evidence="8">
    <location>
        <begin position="11"/>
        <end position="278"/>
    </location>
</feature>
<organism evidence="9 10">
    <name type="scientific">Arthrobacter flavus</name>
    <dbReference type="NCBI Taxonomy" id="95172"/>
    <lineage>
        <taxon>Bacteria</taxon>
        <taxon>Bacillati</taxon>
        <taxon>Actinomycetota</taxon>
        <taxon>Actinomycetes</taxon>
        <taxon>Micrococcales</taxon>
        <taxon>Micrococcaceae</taxon>
        <taxon>Arthrobacter</taxon>
    </lineage>
</organism>
<feature type="compositionally biased region" description="Low complexity" evidence="6">
    <location>
        <begin position="302"/>
        <end position="320"/>
    </location>
</feature>
<evidence type="ECO:0000259" key="8">
    <source>
        <dbReference type="PROSITE" id="PS50011"/>
    </source>
</evidence>
<dbReference type="Gene3D" id="1.10.510.10">
    <property type="entry name" value="Transferase(Phosphotransferase) domain 1"/>
    <property type="match status" value="1"/>
</dbReference>
<keyword evidence="3 9" id="KW-0418">Kinase</keyword>
<dbReference type="SMART" id="SM00220">
    <property type="entry name" value="S_TKc"/>
    <property type="match status" value="1"/>
</dbReference>
<dbReference type="InterPro" id="IPR000719">
    <property type="entry name" value="Prot_kinase_dom"/>
</dbReference>
<dbReference type="InterPro" id="IPR008271">
    <property type="entry name" value="Ser/Thr_kinase_AS"/>
</dbReference>
<gene>
    <name evidence="9" type="ORF">ACFSFX_10905</name>
</gene>
<evidence type="ECO:0000256" key="1">
    <source>
        <dbReference type="ARBA" id="ARBA00022679"/>
    </source>
</evidence>
<keyword evidence="4 5" id="KW-0067">ATP-binding</keyword>
<evidence type="ECO:0000256" key="5">
    <source>
        <dbReference type="PROSITE-ProRule" id="PRU10141"/>
    </source>
</evidence>
<dbReference type="CDD" id="cd14014">
    <property type="entry name" value="STKc_PknB_like"/>
    <property type="match status" value="1"/>
</dbReference>
<accession>A0ABW4Q8W9</accession>
<name>A0ABW4Q8W9_9MICC</name>
<dbReference type="PROSITE" id="PS50011">
    <property type="entry name" value="PROTEIN_KINASE_DOM"/>
    <property type="match status" value="1"/>
</dbReference>
<reference evidence="10" key="1">
    <citation type="journal article" date="2019" name="Int. J. Syst. Evol. Microbiol.">
        <title>The Global Catalogue of Microorganisms (GCM) 10K type strain sequencing project: providing services to taxonomists for standard genome sequencing and annotation.</title>
        <authorList>
            <consortium name="The Broad Institute Genomics Platform"/>
            <consortium name="The Broad Institute Genome Sequencing Center for Infectious Disease"/>
            <person name="Wu L."/>
            <person name="Ma J."/>
        </authorList>
    </citation>
    <scope>NUCLEOTIDE SEQUENCE [LARGE SCALE GENOMIC DNA]</scope>
    <source>
        <strain evidence="10">JCM 11496</strain>
    </source>
</reference>
<dbReference type="PROSITE" id="PS00108">
    <property type="entry name" value="PROTEIN_KINASE_ST"/>
    <property type="match status" value="1"/>
</dbReference>
<dbReference type="RefSeq" id="WP_343878972.1">
    <property type="nucleotide sequence ID" value="NZ_BAAAIJ010000032.1"/>
</dbReference>
<evidence type="ECO:0000313" key="10">
    <source>
        <dbReference type="Proteomes" id="UP001597307"/>
    </source>
</evidence>
<dbReference type="InterPro" id="IPR011009">
    <property type="entry name" value="Kinase-like_dom_sf"/>
</dbReference>
<protein>
    <submittedName>
        <fullName evidence="9">Protein kinase</fullName>
    </submittedName>
</protein>
<keyword evidence="2 5" id="KW-0547">Nucleotide-binding</keyword>
<keyword evidence="7" id="KW-0812">Transmembrane</keyword>
<dbReference type="Pfam" id="PF00069">
    <property type="entry name" value="Pkinase"/>
    <property type="match status" value="1"/>
</dbReference>
<dbReference type="SUPFAM" id="SSF56112">
    <property type="entry name" value="Protein kinase-like (PK-like)"/>
    <property type="match status" value="1"/>
</dbReference>
<evidence type="ECO:0000256" key="2">
    <source>
        <dbReference type="ARBA" id="ARBA00022741"/>
    </source>
</evidence>
<dbReference type="GO" id="GO:0016301">
    <property type="term" value="F:kinase activity"/>
    <property type="evidence" value="ECO:0007669"/>
    <property type="project" value="UniProtKB-KW"/>
</dbReference>
<feature type="binding site" evidence="5">
    <location>
        <position position="40"/>
    </location>
    <ligand>
        <name>ATP</name>
        <dbReference type="ChEBI" id="CHEBI:30616"/>
    </ligand>
</feature>
<dbReference type="InterPro" id="IPR017441">
    <property type="entry name" value="Protein_kinase_ATP_BS"/>
</dbReference>
<proteinExistence type="predicted"/>
<evidence type="ECO:0000313" key="9">
    <source>
        <dbReference type="EMBL" id="MFD1847105.1"/>
    </source>
</evidence>
<keyword evidence="10" id="KW-1185">Reference proteome</keyword>